<proteinExistence type="predicted"/>
<keyword evidence="3" id="KW-1185">Reference proteome</keyword>
<organism evidence="2 3">
    <name type="scientific">Chelatococcus daeguensis</name>
    <dbReference type="NCBI Taxonomy" id="444444"/>
    <lineage>
        <taxon>Bacteria</taxon>
        <taxon>Pseudomonadati</taxon>
        <taxon>Pseudomonadota</taxon>
        <taxon>Alphaproteobacteria</taxon>
        <taxon>Hyphomicrobiales</taxon>
        <taxon>Chelatococcaceae</taxon>
        <taxon>Chelatococcus</taxon>
    </lineage>
</organism>
<keyword evidence="2" id="KW-0614">Plasmid</keyword>
<dbReference type="AlphaFoldDB" id="A0AAC9JV63"/>
<evidence type="ECO:0000259" key="1">
    <source>
        <dbReference type="Pfam" id="PF21365"/>
    </source>
</evidence>
<geneLocation type="plasmid" evidence="3">
    <name>ptad1</name>
</geneLocation>
<sequence>MLHLKSLVNEASIRGRPAQRPLFRHFEDDPRADAAQDACLHGPDVIVAPVVRRAGSAFAKLFACTRTL</sequence>
<dbReference type="InterPro" id="IPR048395">
    <property type="entry name" value="Glyco_hydro_31_C"/>
</dbReference>
<dbReference type="RefSeq" id="WP_055458833.1">
    <property type="nucleotide sequence ID" value="NZ_CP018096.1"/>
</dbReference>
<evidence type="ECO:0000313" key="3">
    <source>
        <dbReference type="Proteomes" id="UP000182703"/>
    </source>
</evidence>
<reference evidence="2 3" key="1">
    <citation type="submission" date="2016-11" db="EMBL/GenBank/DDBJ databases">
        <title>Complete genome sequence of the aerobically denitrifying bacterium Chelatococcus daeguensis TAD1.</title>
        <authorList>
            <person name="Yang Y."/>
            <person name="Huang S."/>
            <person name="Lin E."/>
        </authorList>
    </citation>
    <scope>NUCLEOTIDE SEQUENCE [LARGE SCALE GENOMIC DNA]</scope>
    <source>
        <strain evidence="2 3">TAD1</strain>
        <plasmid evidence="3">ptad1</plasmid>
    </source>
</reference>
<dbReference type="Pfam" id="PF21365">
    <property type="entry name" value="Glyco_hydro_31_3rd"/>
    <property type="match status" value="1"/>
</dbReference>
<dbReference type="EMBL" id="CP018096">
    <property type="protein sequence ID" value="APF39236.1"/>
    <property type="molecule type" value="Genomic_DNA"/>
</dbReference>
<dbReference type="Gene3D" id="2.60.40.1180">
    <property type="entry name" value="Golgi alpha-mannosidase II"/>
    <property type="match status" value="1"/>
</dbReference>
<evidence type="ECO:0000313" key="2">
    <source>
        <dbReference type="EMBL" id="APF39236.1"/>
    </source>
</evidence>
<name>A0AAC9JV63_9HYPH</name>
<accession>A0AAC9JV63</accession>
<dbReference type="Proteomes" id="UP000182703">
    <property type="component" value="Plasmid pTAD1"/>
</dbReference>
<dbReference type="InterPro" id="IPR013780">
    <property type="entry name" value="Glyco_hydro_b"/>
</dbReference>
<dbReference type="KEGG" id="cdq:BOQ54_17090"/>
<gene>
    <name evidence="2" type="ORF">BOQ54_17090</name>
</gene>
<feature type="domain" description="Glycosyl hydrolase family 31 C-terminal" evidence="1">
    <location>
        <begin position="15"/>
        <end position="53"/>
    </location>
</feature>
<protein>
    <recommendedName>
        <fullName evidence="1">Glycosyl hydrolase family 31 C-terminal domain-containing protein</fullName>
    </recommendedName>
</protein>